<dbReference type="InterPro" id="IPR050727">
    <property type="entry name" value="GH43_arabinanases"/>
</dbReference>
<keyword evidence="8" id="KW-1185">Reference proteome</keyword>
<sequence length="300" mass="34480">MVKKEEIQLRDPFVFVDNETNKYYLFGSTDPNVWGEGIGFDVYISEDLECWDGPFPVFRPSDTFYSKENFWAPEVHEYNGNYYMFATFLRKDNGKRGTGVLYSNSLMGPFLPHSEGPVTPEDWYCLDGTLHVDGAGEPWIVFCHEWVQIADGELCAQRLSTDLKHTIGEPVILFKASEAPWTTAFKHRRFPNRNNYVTDGPYLFHSQSGELMMLWASFIDHVYAQGIARSTTGQVLGPWVQEDEPLFRNDGGHGMVFSTFEGQRMLTLHTPNKTPLERPIFIRLEELNGKIIVRRDKDGN</sequence>
<evidence type="ECO:0000313" key="8">
    <source>
        <dbReference type="Proteomes" id="UP000018895"/>
    </source>
</evidence>
<dbReference type="Pfam" id="PF04616">
    <property type="entry name" value="Glyco_hydro_43"/>
    <property type="match status" value="1"/>
</dbReference>
<keyword evidence="4 6" id="KW-0326">Glycosidase</keyword>
<dbReference type="InterPro" id="IPR023296">
    <property type="entry name" value="Glyco_hydro_beta-prop_sf"/>
</dbReference>
<dbReference type="SUPFAM" id="SSF75005">
    <property type="entry name" value="Arabinanase/levansucrase/invertase"/>
    <property type="match status" value="1"/>
</dbReference>
<evidence type="ECO:0000256" key="1">
    <source>
        <dbReference type="ARBA" id="ARBA00004834"/>
    </source>
</evidence>
<keyword evidence="7" id="KW-0808">Transferase</keyword>
<keyword evidence="3 6" id="KW-0378">Hydrolase</keyword>
<dbReference type="GO" id="GO:0004553">
    <property type="term" value="F:hydrolase activity, hydrolyzing O-glycosyl compounds"/>
    <property type="evidence" value="ECO:0007669"/>
    <property type="project" value="InterPro"/>
</dbReference>
<evidence type="ECO:0000313" key="7">
    <source>
        <dbReference type="EMBL" id="GAE30468.1"/>
    </source>
</evidence>
<dbReference type="PANTHER" id="PTHR43301">
    <property type="entry name" value="ARABINAN ENDO-1,5-ALPHA-L-ARABINOSIDASE"/>
    <property type="match status" value="1"/>
</dbReference>
<protein>
    <submittedName>
        <fullName evidence="7">Glycosyltransferase</fullName>
    </submittedName>
</protein>
<comment type="similarity">
    <text evidence="2 6">Belongs to the glycosyl hydrolase 43 family.</text>
</comment>
<dbReference type="GO" id="GO:0016740">
    <property type="term" value="F:transferase activity"/>
    <property type="evidence" value="ECO:0007669"/>
    <property type="project" value="UniProtKB-KW"/>
</dbReference>
<dbReference type="Gene3D" id="2.115.10.20">
    <property type="entry name" value="Glycosyl hydrolase domain, family 43"/>
    <property type="match status" value="1"/>
</dbReference>
<comment type="caution">
    <text evidence="7">The sequence shown here is derived from an EMBL/GenBank/DDBJ whole genome shotgun (WGS) entry which is preliminary data.</text>
</comment>
<comment type="pathway">
    <text evidence="1">Glycan metabolism; L-arabinan degradation.</text>
</comment>
<dbReference type="Proteomes" id="UP000018895">
    <property type="component" value="Unassembled WGS sequence"/>
</dbReference>
<organism evidence="7 8">
    <name type="scientific">Halalkalibacter hemicellulosilyticusJCM 9152</name>
    <dbReference type="NCBI Taxonomy" id="1236971"/>
    <lineage>
        <taxon>Bacteria</taxon>
        <taxon>Bacillati</taxon>
        <taxon>Bacillota</taxon>
        <taxon>Bacilli</taxon>
        <taxon>Bacillales</taxon>
        <taxon>Bacillaceae</taxon>
        <taxon>Halalkalibacter</taxon>
    </lineage>
</organism>
<gene>
    <name evidence="7" type="ORF">JCM9152_1876</name>
</gene>
<evidence type="ECO:0000256" key="4">
    <source>
        <dbReference type="ARBA" id="ARBA00023295"/>
    </source>
</evidence>
<evidence type="ECO:0000256" key="6">
    <source>
        <dbReference type="RuleBase" id="RU361187"/>
    </source>
</evidence>
<dbReference type="AlphaFoldDB" id="W4QFQ1"/>
<dbReference type="InterPro" id="IPR006710">
    <property type="entry name" value="Glyco_hydro_43"/>
</dbReference>
<name>W4QFQ1_9BACI</name>
<proteinExistence type="inferred from homology"/>
<dbReference type="CDD" id="cd08981">
    <property type="entry name" value="GH43_Bt1873-like"/>
    <property type="match status" value="1"/>
</dbReference>
<dbReference type="STRING" id="1236971.JCM9152_1876"/>
<accession>W4QFQ1</accession>
<reference evidence="7" key="1">
    <citation type="journal article" date="2014" name="Genome Announc.">
        <title>Draft Genome Sequences of Three Alkaliphilic Bacillus Strains, Bacillus wakoensis JCM 9140T, Bacillus akibai JCM 9157T, and Bacillus hemicellulosilyticus JCM 9152T.</title>
        <authorList>
            <person name="Yuki M."/>
            <person name="Oshima K."/>
            <person name="Suda W."/>
            <person name="Oshida Y."/>
            <person name="Kitamura K."/>
            <person name="Iida T."/>
            <person name="Hattori M."/>
            <person name="Ohkuma M."/>
        </authorList>
    </citation>
    <scope>NUCLEOTIDE SEQUENCE [LARGE SCALE GENOMIC DNA]</scope>
    <source>
        <strain evidence="7">JCM 9152</strain>
    </source>
</reference>
<dbReference type="PANTHER" id="PTHR43301:SF3">
    <property type="entry name" value="ARABINAN ENDO-1,5-ALPHA-L-ARABINOSIDASE A-RELATED"/>
    <property type="match status" value="1"/>
</dbReference>
<evidence type="ECO:0000256" key="3">
    <source>
        <dbReference type="ARBA" id="ARBA00022801"/>
    </source>
</evidence>
<dbReference type="RefSeq" id="WP_035343131.1">
    <property type="nucleotide sequence ID" value="NZ_BAUU01000011.1"/>
</dbReference>
<dbReference type="OrthoDB" id="9763933at2"/>
<dbReference type="GO" id="GO:0005975">
    <property type="term" value="P:carbohydrate metabolic process"/>
    <property type="evidence" value="ECO:0007669"/>
    <property type="project" value="InterPro"/>
</dbReference>
<feature type="site" description="Important for catalytic activity, responsible for pKa modulation of the active site Glu and correct orientation of both the proton donor and substrate" evidence="5">
    <location>
        <position position="127"/>
    </location>
</feature>
<evidence type="ECO:0000256" key="5">
    <source>
        <dbReference type="PIRSR" id="PIRSR606710-2"/>
    </source>
</evidence>
<dbReference type="EMBL" id="BAUU01000011">
    <property type="protein sequence ID" value="GAE30468.1"/>
    <property type="molecule type" value="Genomic_DNA"/>
</dbReference>
<evidence type="ECO:0000256" key="2">
    <source>
        <dbReference type="ARBA" id="ARBA00009865"/>
    </source>
</evidence>